<dbReference type="Proteomes" id="UP001642484">
    <property type="component" value="Unassembled WGS sequence"/>
</dbReference>
<sequence length="399" mass="43273">MLSLSSPVNAPLPLPWPLPALKKHQASKGNIGPSGRPLAFACGSVWLLGAFRRSMAKAADLHSVVVPLSMPPLLLGSGSEVRRQLLEAAGVTFQVRAPGIDERSLGDRAKDAEQLVHLLAQAKADALLSSLKHSEKRQLLLTADQVVTYKGTIREKPGDLKEARTFLLSYAGGSCSTVGALCLHDPATDLRVSGTQLATIHFKAELGDEDVLNQLAADKSLLNCAGALMVEHPTIQKYVERIEGDQDSVMGLSTVLLKQLFDRLEVLRESCLQYGPVLGRDLATWAVVGDCTNEAKPASRVVRRLEEAGRRVMKVSPYDKTGKCYEKLEDVPEQVDAVNLIISPKIGMDVLSTMKKKGIRYVFMQPGADAEMVVKQAESLGLVTQRGCVLIQDLPPLER</sequence>
<evidence type="ECO:0000256" key="1">
    <source>
        <dbReference type="ARBA" id="ARBA00022801"/>
    </source>
</evidence>
<evidence type="ECO:0000313" key="3">
    <source>
        <dbReference type="EMBL" id="CAK9007942.1"/>
    </source>
</evidence>
<dbReference type="SMART" id="SM00881">
    <property type="entry name" value="CoA_binding"/>
    <property type="match status" value="1"/>
</dbReference>
<gene>
    <name evidence="3" type="ORF">CCMP2556_LOCUS9047</name>
</gene>
<dbReference type="InterPro" id="IPR003697">
    <property type="entry name" value="Maf-like"/>
</dbReference>
<dbReference type="SUPFAM" id="SSF51735">
    <property type="entry name" value="NAD(P)-binding Rossmann-fold domains"/>
    <property type="match status" value="1"/>
</dbReference>
<proteinExistence type="inferred from homology"/>
<keyword evidence="4" id="KW-1185">Reference proteome</keyword>
<comment type="caution">
    <text evidence="3">The sequence shown here is derived from an EMBL/GenBank/DDBJ whole genome shotgun (WGS) entry which is preliminary data.</text>
</comment>
<evidence type="ECO:0000259" key="2">
    <source>
        <dbReference type="SMART" id="SM00881"/>
    </source>
</evidence>
<reference evidence="3 4" key="1">
    <citation type="submission" date="2024-02" db="EMBL/GenBank/DDBJ databases">
        <authorList>
            <person name="Chen Y."/>
            <person name="Shah S."/>
            <person name="Dougan E. K."/>
            <person name="Thang M."/>
            <person name="Chan C."/>
        </authorList>
    </citation>
    <scope>NUCLEOTIDE SEQUENCE [LARGE SCALE GENOMIC DNA]</scope>
</reference>
<dbReference type="Pfam" id="PF02545">
    <property type="entry name" value="Maf"/>
    <property type="match status" value="1"/>
</dbReference>
<dbReference type="Gene3D" id="3.40.50.720">
    <property type="entry name" value="NAD(P)-binding Rossmann-like Domain"/>
    <property type="match status" value="1"/>
</dbReference>
<keyword evidence="1" id="KW-0378">Hydrolase</keyword>
<organism evidence="3 4">
    <name type="scientific">Durusdinium trenchii</name>
    <dbReference type="NCBI Taxonomy" id="1381693"/>
    <lineage>
        <taxon>Eukaryota</taxon>
        <taxon>Sar</taxon>
        <taxon>Alveolata</taxon>
        <taxon>Dinophyceae</taxon>
        <taxon>Suessiales</taxon>
        <taxon>Symbiodiniaceae</taxon>
        <taxon>Durusdinium</taxon>
    </lineage>
</organism>
<protein>
    <recommendedName>
        <fullName evidence="2">CoA-binding domain-containing protein</fullName>
    </recommendedName>
</protein>
<dbReference type="PANTHER" id="PTHR43213:SF4">
    <property type="entry name" value="7-METHYL-GTP PYROPHOSPHATASE"/>
    <property type="match status" value="1"/>
</dbReference>
<dbReference type="HAMAP" id="MF_00528">
    <property type="entry name" value="Maf"/>
    <property type="match status" value="1"/>
</dbReference>
<feature type="domain" description="CoA-binding" evidence="2">
    <location>
        <begin position="278"/>
        <end position="368"/>
    </location>
</feature>
<dbReference type="InterPro" id="IPR029001">
    <property type="entry name" value="ITPase-like_fam"/>
</dbReference>
<dbReference type="InterPro" id="IPR036291">
    <property type="entry name" value="NAD(P)-bd_dom_sf"/>
</dbReference>
<dbReference type="InterPro" id="IPR003781">
    <property type="entry name" value="CoA-bd"/>
</dbReference>
<dbReference type="Gene3D" id="3.90.950.10">
    <property type="match status" value="1"/>
</dbReference>
<dbReference type="SUPFAM" id="SSF52972">
    <property type="entry name" value="ITPase-like"/>
    <property type="match status" value="1"/>
</dbReference>
<dbReference type="Pfam" id="PF13380">
    <property type="entry name" value="CoA_binding_2"/>
    <property type="match status" value="1"/>
</dbReference>
<evidence type="ECO:0000313" key="4">
    <source>
        <dbReference type="Proteomes" id="UP001642484"/>
    </source>
</evidence>
<dbReference type="EMBL" id="CAXAMN010004136">
    <property type="protein sequence ID" value="CAK9007942.1"/>
    <property type="molecule type" value="Genomic_DNA"/>
</dbReference>
<accession>A0ABP0J0S6</accession>
<name>A0ABP0J0S6_9DINO</name>
<dbReference type="PANTHER" id="PTHR43213">
    <property type="entry name" value="BIFUNCTIONAL DTTP/UTP PYROPHOSPHATASE/METHYLTRANSFERASE PROTEIN-RELATED"/>
    <property type="match status" value="1"/>
</dbReference>